<keyword evidence="6" id="KW-1185">Reference proteome</keyword>
<dbReference type="EMBL" id="AP026073">
    <property type="protein sequence ID" value="BDM73944.1"/>
    <property type="molecule type" value="Genomic_DNA"/>
</dbReference>
<dbReference type="Proteomes" id="UP001059597">
    <property type="component" value="Chromosome"/>
</dbReference>
<name>A0ABN6R677_STRNI</name>
<dbReference type="InterPro" id="IPR050611">
    <property type="entry name" value="ABCF"/>
</dbReference>
<evidence type="ECO:0000313" key="5">
    <source>
        <dbReference type="EMBL" id="BDM73944.1"/>
    </source>
</evidence>
<dbReference type="Gene3D" id="3.40.50.300">
    <property type="entry name" value="P-loop containing nucleotide triphosphate hydrolases"/>
    <property type="match status" value="2"/>
</dbReference>
<proteinExistence type="predicted"/>
<dbReference type="Pfam" id="PF00005">
    <property type="entry name" value="ABC_tran"/>
    <property type="match status" value="2"/>
</dbReference>
<evidence type="ECO:0000256" key="1">
    <source>
        <dbReference type="ARBA" id="ARBA00022737"/>
    </source>
</evidence>
<evidence type="ECO:0000256" key="3">
    <source>
        <dbReference type="ARBA" id="ARBA00022840"/>
    </source>
</evidence>
<dbReference type="CDD" id="cd03221">
    <property type="entry name" value="ABCF_EF-3"/>
    <property type="match status" value="2"/>
</dbReference>
<dbReference type="SMART" id="SM00382">
    <property type="entry name" value="AAA"/>
    <property type="match status" value="2"/>
</dbReference>
<keyword evidence="1" id="KW-0677">Repeat</keyword>
<dbReference type="InterPro" id="IPR003593">
    <property type="entry name" value="AAA+_ATPase"/>
</dbReference>
<keyword evidence="2" id="KW-0547">Nucleotide-binding</keyword>
<gene>
    <name evidence="5" type="ORF">HEK616_74310</name>
</gene>
<dbReference type="GO" id="GO:0005524">
    <property type="term" value="F:ATP binding"/>
    <property type="evidence" value="ECO:0007669"/>
    <property type="project" value="UniProtKB-KW"/>
</dbReference>
<keyword evidence="3 5" id="KW-0067">ATP-binding</keyword>
<evidence type="ECO:0000256" key="2">
    <source>
        <dbReference type="ARBA" id="ARBA00022741"/>
    </source>
</evidence>
<sequence length="542" mass="60036">MGHLEAGHLEYYLPDGRVLLGDVSFRVAEGATVALVGANGAGKTTLLRLLAGELAPHGGSVTVSGGLGVMPQFVGSVRDDRTVRDLLVSVAQPRIREAAAAVDAAELALMTEDDEAAQMAYAQALSDWAEARGYEAETVWDMCTTAALGVPYEKAQWRQVRTLSGGEQKRLVLESLLRGTDEVLLLDEPDNYLDVPGKRWLEEQLRQTRKTVLFVSHDRELLARAAEKIVSVEPGPAGSDVWVHGGGFGTYHEARRERFARFEELRRRWDEKHAQLKKLVVNLRQAAAVSHEMASRYAAAQTRLRKFEEAGPPPEPPREQDITMRLRGGRTGVRAVTCADLELTGLMKPFSLEVFYGERVAVLGSNGSGKSHFLRLLAGDADDPVAHTGTWKLGARVVPGHFAQTHAHPELRGRPLLDILWTEHAKDKGQAMSALRRYELEKQAEQPFDRLSGGQQARFQILLLELSGTTALLLDEPTDNLDLESAEALQEGLESYEGTVLAVTHDRWFARSFDRFLVFGSDGVVRETAEPVWDERRVERKR</sequence>
<accession>A0ABN6R677</accession>
<dbReference type="InterPro" id="IPR003439">
    <property type="entry name" value="ABC_transporter-like_ATP-bd"/>
</dbReference>
<protein>
    <submittedName>
        <fullName evidence="5">ABC transporter ATP-binding protein</fullName>
    </submittedName>
</protein>
<dbReference type="PANTHER" id="PTHR19211:SF69">
    <property type="entry name" value="ATP-BINDING PROTEIN UUP"/>
    <property type="match status" value="1"/>
</dbReference>
<feature type="domain" description="ABC transporter" evidence="4">
    <location>
        <begin position="317"/>
        <end position="541"/>
    </location>
</feature>
<dbReference type="PANTHER" id="PTHR19211">
    <property type="entry name" value="ATP-BINDING TRANSPORT PROTEIN-RELATED"/>
    <property type="match status" value="1"/>
</dbReference>
<organism evidence="5 6">
    <name type="scientific">Streptomyces nigrescens</name>
    <dbReference type="NCBI Taxonomy" id="1920"/>
    <lineage>
        <taxon>Bacteria</taxon>
        <taxon>Bacillati</taxon>
        <taxon>Actinomycetota</taxon>
        <taxon>Actinomycetes</taxon>
        <taxon>Kitasatosporales</taxon>
        <taxon>Streptomycetaceae</taxon>
        <taxon>Streptomyces</taxon>
    </lineage>
</organism>
<dbReference type="SUPFAM" id="SSF52540">
    <property type="entry name" value="P-loop containing nucleoside triphosphate hydrolases"/>
    <property type="match status" value="2"/>
</dbReference>
<feature type="domain" description="ABC transporter" evidence="4">
    <location>
        <begin position="4"/>
        <end position="259"/>
    </location>
</feature>
<evidence type="ECO:0000259" key="4">
    <source>
        <dbReference type="PROSITE" id="PS50893"/>
    </source>
</evidence>
<dbReference type="RefSeq" id="WP_261957055.1">
    <property type="nucleotide sequence ID" value="NZ_AP026073.1"/>
</dbReference>
<evidence type="ECO:0000313" key="6">
    <source>
        <dbReference type="Proteomes" id="UP001059597"/>
    </source>
</evidence>
<reference evidence="5" key="1">
    <citation type="submission" date="2022-06" db="EMBL/GenBank/DDBJ databases">
        <title>Complete genome sequence of Streptomyces nigrescens HEK616.</title>
        <authorList>
            <person name="Asamizu S."/>
            <person name="Onaka H."/>
        </authorList>
    </citation>
    <scope>NUCLEOTIDE SEQUENCE</scope>
    <source>
        <strain evidence="5">HEK616</strain>
    </source>
</reference>
<dbReference type="PROSITE" id="PS50893">
    <property type="entry name" value="ABC_TRANSPORTER_2"/>
    <property type="match status" value="2"/>
</dbReference>
<dbReference type="InterPro" id="IPR027417">
    <property type="entry name" value="P-loop_NTPase"/>
</dbReference>